<keyword evidence="5" id="KW-0862">Zinc</keyword>
<keyword evidence="3" id="KW-0677">Repeat</keyword>
<dbReference type="GO" id="GO:0000785">
    <property type="term" value="C:chromatin"/>
    <property type="evidence" value="ECO:0007669"/>
    <property type="project" value="TreeGrafter"/>
</dbReference>
<dbReference type="InParanoid" id="A0A162Y133"/>
<evidence type="ECO:0000256" key="7">
    <source>
        <dbReference type="PROSITE-ProRule" id="PRU00042"/>
    </source>
</evidence>
<dbReference type="PROSITE" id="PS50157">
    <property type="entry name" value="ZINC_FINGER_C2H2_2"/>
    <property type="match status" value="2"/>
</dbReference>
<evidence type="ECO:0000313" key="10">
    <source>
        <dbReference type="Proteomes" id="UP000077315"/>
    </source>
</evidence>
<dbReference type="Proteomes" id="UP000077315">
    <property type="component" value="Unassembled WGS sequence"/>
</dbReference>
<feature type="domain" description="C2H2-type" evidence="8">
    <location>
        <begin position="15"/>
        <end position="45"/>
    </location>
</feature>
<feature type="domain" description="C2H2-type" evidence="8">
    <location>
        <begin position="46"/>
        <end position="75"/>
    </location>
</feature>
<dbReference type="PANTHER" id="PTHR40626:SF11">
    <property type="entry name" value="ZINC FINGER PROTEIN YPR022C"/>
    <property type="match status" value="1"/>
</dbReference>
<proteinExistence type="predicted"/>
<evidence type="ECO:0000259" key="8">
    <source>
        <dbReference type="PROSITE" id="PS50157"/>
    </source>
</evidence>
<evidence type="ECO:0000313" key="9">
    <source>
        <dbReference type="EMBL" id="OAD77795.1"/>
    </source>
</evidence>
<dbReference type="GO" id="GO:0000981">
    <property type="term" value="F:DNA-binding transcription factor activity, RNA polymerase II-specific"/>
    <property type="evidence" value="ECO:0007669"/>
    <property type="project" value="InterPro"/>
</dbReference>
<protein>
    <submittedName>
        <fullName evidence="9">C2H2-type zinc finger transcription factor</fullName>
    </submittedName>
</protein>
<dbReference type="VEuPathDB" id="FungiDB:PHYBLDRAFT_60917"/>
<evidence type="ECO:0000256" key="2">
    <source>
        <dbReference type="ARBA" id="ARBA00022723"/>
    </source>
</evidence>
<evidence type="ECO:0000256" key="6">
    <source>
        <dbReference type="ARBA" id="ARBA00023242"/>
    </source>
</evidence>
<name>A0A162Y133_PHYB8</name>
<dbReference type="GO" id="GO:0000978">
    <property type="term" value="F:RNA polymerase II cis-regulatory region sequence-specific DNA binding"/>
    <property type="evidence" value="ECO:0007669"/>
    <property type="project" value="InterPro"/>
</dbReference>
<comment type="subcellular location">
    <subcellularLocation>
        <location evidence="1">Nucleus</location>
    </subcellularLocation>
</comment>
<dbReference type="OrthoDB" id="6365676at2759"/>
<dbReference type="AlphaFoldDB" id="A0A162Y133"/>
<dbReference type="Gene3D" id="3.30.160.60">
    <property type="entry name" value="Classic Zinc Finger"/>
    <property type="match status" value="2"/>
</dbReference>
<evidence type="ECO:0000256" key="3">
    <source>
        <dbReference type="ARBA" id="ARBA00022737"/>
    </source>
</evidence>
<accession>A0A162Y133</accession>
<evidence type="ECO:0000256" key="4">
    <source>
        <dbReference type="ARBA" id="ARBA00022771"/>
    </source>
</evidence>
<evidence type="ECO:0000256" key="1">
    <source>
        <dbReference type="ARBA" id="ARBA00004123"/>
    </source>
</evidence>
<dbReference type="FunFam" id="3.30.160.60:FF:002343">
    <property type="entry name" value="Zinc finger protein 33A"/>
    <property type="match status" value="1"/>
</dbReference>
<dbReference type="InterPro" id="IPR013087">
    <property type="entry name" value="Znf_C2H2_type"/>
</dbReference>
<dbReference type="PANTHER" id="PTHR40626">
    <property type="entry name" value="MIP31509P"/>
    <property type="match status" value="1"/>
</dbReference>
<sequence length="337" mass="37430">MPAKKKTARSPPKTFRCETIEGCDMVFTRSEHLARHIRKHTGDKPYSCPFPTCGRNFSRYDNMMQHQQTHFRTKKPAAPRKPTAAARKRAAAAAKKAQAALEAQQKKEADAAAAADADADADATCSCTDEASPPPPSALPAGPDPYYMGPNEHCHPLYHPMSGPNRILPPIHHILGYHEYIYPSRQIPVFHPSGDPYYLHGGLPSLASLFPRPITHQRPYWVESSAPPHEHLLGYDRRYSQPELYSRRMSWQYTPDRRSSAYSFQSSALGQLPLGRRLSSNDLSKPIVSLSVALMGDACLSEEEEEPATNGEVVVSTDEYQALEGMSRLSVSQPVHS</sequence>
<organism evidence="9 10">
    <name type="scientific">Phycomyces blakesleeanus (strain ATCC 8743b / DSM 1359 / FGSC 10004 / NBRC 33097 / NRRL 1555)</name>
    <dbReference type="NCBI Taxonomy" id="763407"/>
    <lineage>
        <taxon>Eukaryota</taxon>
        <taxon>Fungi</taxon>
        <taxon>Fungi incertae sedis</taxon>
        <taxon>Mucoromycota</taxon>
        <taxon>Mucoromycotina</taxon>
        <taxon>Mucoromycetes</taxon>
        <taxon>Mucorales</taxon>
        <taxon>Phycomycetaceae</taxon>
        <taxon>Phycomyces</taxon>
    </lineage>
</organism>
<keyword evidence="6" id="KW-0539">Nucleus</keyword>
<dbReference type="GO" id="GO:0005634">
    <property type="term" value="C:nucleus"/>
    <property type="evidence" value="ECO:0007669"/>
    <property type="project" value="UniProtKB-SubCell"/>
</dbReference>
<keyword evidence="4 7" id="KW-0863">Zinc-finger</keyword>
<dbReference type="SUPFAM" id="SSF57667">
    <property type="entry name" value="beta-beta-alpha zinc fingers"/>
    <property type="match status" value="1"/>
</dbReference>
<dbReference type="EMBL" id="KV440974">
    <property type="protein sequence ID" value="OAD77795.1"/>
    <property type="molecule type" value="Genomic_DNA"/>
</dbReference>
<dbReference type="InterPro" id="IPR051059">
    <property type="entry name" value="VerF-like"/>
</dbReference>
<keyword evidence="2" id="KW-0479">Metal-binding</keyword>
<dbReference type="STRING" id="763407.A0A162Y133"/>
<gene>
    <name evidence="9" type="ORF">PHYBLDRAFT_60917</name>
</gene>
<dbReference type="GO" id="GO:0008270">
    <property type="term" value="F:zinc ion binding"/>
    <property type="evidence" value="ECO:0007669"/>
    <property type="project" value="UniProtKB-KW"/>
</dbReference>
<dbReference type="PROSITE" id="PS00028">
    <property type="entry name" value="ZINC_FINGER_C2H2_1"/>
    <property type="match status" value="1"/>
</dbReference>
<dbReference type="InterPro" id="IPR036236">
    <property type="entry name" value="Znf_C2H2_sf"/>
</dbReference>
<dbReference type="GeneID" id="29001625"/>
<dbReference type="Pfam" id="PF00096">
    <property type="entry name" value="zf-C2H2"/>
    <property type="match status" value="2"/>
</dbReference>
<reference evidence="10" key="1">
    <citation type="submission" date="2015-06" db="EMBL/GenBank/DDBJ databases">
        <title>Expansion of signal transduction pathways in fungi by whole-genome duplication.</title>
        <authorList>
            <consortium name="DOE Joint Genome Institute"/>
            <person name="Corrochano L.M."/>
            <person name="Kuo A."/>
            <person name="Marcet-Houben M."/>
            <person name="Polaino S."/>
            <person name="Salamov A."/>
            <person name="Villalobos J.M."/>
            <person name="Alvarez M.I."/>
            <person name="Avalos J."/>
            <person name="Benito E.P."/>
            <person name="Benoit I."/>
            <person name="Burger G."/>
            <person name="Camino L.P."/>
            <person name="Canovas D."/>
            <person name="Cerda-Olmedo E."/>
            <person name="Cheng J.-F."/>
            <person name="Dominguez A."/>
            <person name="Elias M."/>
            <person name="Eslava A.P."/>
            <person name="Glaser F."/>
            <person name="Grimwood J."/>
            <person name="Gutierrez G."/>
            <person name="Heitman J."/>
            <person name="Henrissat B."/>
            <person name="Iturriaga E.A."/>
            <person name="Lang B.F."/>
            <person name="Lavin J.L."/>
            <person name="Lee S."/>
            <person name="Li W."/>
            <person name="Lindquist E."/>
            <person name="Lopez-Garcia S."/>
            <person name="Luque E.M."/>
            <person name="Marcos A.T."/>
            <person name="Martin J."/>
            <person name="McCluskey K."/>
            <person name="Medina H.R."/>
            <person name="Miralles-Duran A."/>
            <person name="Miyazaki A."/>
            <person name="Munoz-Torres E."/>
            <person name="Oguiza J.A."/>
            <person name="Ohm R."/>
            <person name="Olmedo M."/>
            <person name="Orejas M."/>
            <person name="Ortiz-Castellanos L."/>
            <person name="Pisabarro A.G."/>
            <person name="Rodriguez-Romero J."/>
            <person name="Ruiz-Herrera J."/>
            <person name="Ruiz-Vazquez R."/>
            <person name="Sanz C."/>
            <person name="Schackwitz W."/>
            <person name="Schmutz J."/>
            <person name="Shahriari M."/>
            <person name="Shelest E."/>
            <person name="Silva-Franco F."/>
            <person name="Soanes D."/>
            <person name="Syed K."/>
            <person name="Tagua V.G."/>
            <person name="Talbot N.J."/>
            <person name="Thon M."/>
            <person name="De vries R.P."/>
            <person name="Wiebenga A."/>
            <person name="Yadav J.S."/>
            <person name="Braun E.L."/>
            <person name="Baker S."/>
            <person name="Garre V."/>
            <person name="Horwitz B."/>
            <person name="Torres-Martinez S."/>
            <person name="Idnurm A."/>
            <person name="Herrera-Estrella A."/>
            <person name="Gabaldon T."/>
            <person name="Grigoriev I.V."/>
        </authorList>
    </citation>
    <scope>NUCLEOTIDE SEQUENCE [LARGE SCALE GENOMIC DNA]</scope>
    <source>
        <strain evidence="10">NRRL 1555(-)</strain>
    </source>
</reference>
<dbReference type="RefSeq" id="XP_018295835.1">
    <property type="nucleotide sequence ID" value="XM_018440719.1"/>
</dbReference>
<evidence type="ECO:0000256" key="5">
    <source>
        <dbReference type="ARBA" id="ARBA00022833"/>
    </source>
</evidence>
<keyword evidence="10" id="KW-1185">Reference proteome</keyword>
<dbReference type="SMART" id="SM00355">
    <property type="entry name" value="ZnF_C2H2"/>
    <property type="match status" value="2"/>
</dbReference>